<protein>
    <submittedName>
        <fullName evidence="2">Aminoglycoside phosphotransferase family protein</fullName>
    </submittedName>
</protein>
<organism evidence="2 3">
    <name type="scientific">Paenibacillus spongiae</name>
    <dbReference type="NCBI Taxonomy" id="2909671"/>
    <lineage>
        <taxon>Bacteria</taxon>
        <taxon>Bacillati</taxon>
        <taxon>Bacillota</taxon>
        <taxon>Bacilli</taxon>
        <taxon>Bacillales</taxon>
        <taxon>Paenibacillaceae</taxon>
        <taxon>Paenibacillus</taxon>
    </lineage>
</organism>
<dbReference type="InterPro" id="IPR011009">
    <property type="entry name" value="Kinase-like_dom_sf"/>
</dbReference>
<accession>A0ABY5S6X4</accession>
<dbReference type="InterPro" id="IPR051678">
    <property type="entry name" value="AGP_Transferase"/>
</dbReference>
<proteinExistence type="predicted"/>
<name>A0ABY5S6X4_9BACL</name>
<sequence length="311" mass="34790">MLSTSSTLSDRAQSWVIDAVHPNARVLSIQRLLGGISSLVHSVTLEVEGEERAYVLRMFDSENWVKHMPDLAYHEAESLRRAAQNAIVPTPEIIAFDQTGDQCGTPAVLMSRLEGRVVLEPADTSQWLNGMAQALTRIHAVDVNDYPWTFYPYCDPSSLDTSSWSKFPDKWRIVADYVAGRQPAFTKRFIHRDYHPANILWNNSEVSGIVDWVNGCIGPAGIDVGHCRVNLAALHGVRTADGFLDAYRSLAGDSFTYDPYWDLVTLIDFGCWQPEVYGGWTALGVTGLTNEMMVERLDSYMLSLLDRISDL</sequence>
<dbReference type="InterPro" id="IPR002575">
    <property type="entry name" value="Aminoglycoside_PTrfase"/>
</dbReference>
<reference evidence="2" key="1">
    <citation type="submission" date="2022-01" db="EMBL/GenBank/DDBJ databases">
        <title>Paenibacillus spongiae sp. nov., isolated from marine sponge.</title>
        <authorList>
            <person name="Li Z."/>
            <person name="Zhang M."/>
        </authorList>
    </citation>
    <scope>NUCLEOTIDE SEQUENCE</scope>
    <source>
        <strain evidence="2">PHS-Z3</strain>
    </source>
</reference>
<gene>
    <name evidence="2" type="ORF">L1F29_29010</name>
</gene>
<evidence type="ECO:0000259" key="1">
    <source>
        <dbReference type="Pfam" id="PF01636"/>
    </source>
</evidence>
<dbReference type="Gene3D" id="3.30.200.20">
    <property type="entry name" value="Phosphorylase Kinase, domain 1"/>
    <property type="match status" value="1"/>
</dbReference>
<keyword evidence="3" id="KW-1185">Reference proteome</keyword>
<evidence type="ECO:0000313" key="2">
    <source>
        <dbReference type="EMBL" id="UVI29414.1"/>
    </source>
</evidence>
<dbReference type="Proteomes" id="UP001057877">
    <property type="component" value="Chromosome"/>
</dbReference>
<dbReference type="SUPFAM" id="SSF56112">
    <property type="entry name" value="Protein kinase-like (PK-like)"/>
    <property type="match status" value="1"/>
</dbReference>
<dbReference type="RefSeq" id="WP_258385503.1">
    <property type="nucleotide sequence ID" value="NZ_CP091430.1"/>
</dbReference>
<feature type="domain" description="Aminoglycoside phosphotransferase" evidence="1">
    <location>
        <begin position="40"/>
        <end position="251"/>
    </location>
</feature>
<dbReference type="PANTHER" id="PTHR21310">
    <property type="entry name" value="AMINOGLYCOSIDE PHOSPHOTRANSFERASE-RELATED-RELATED"/>
    <property type="match status" value="1"/>
</dbReference>
<evidence type="ECO:0000313" key="3">
    <source>
        <dbReference type="Proteomes" id="UP001057877"/>
    </source>
</evidence>
<dbReference type="EMBL" id="CP091430">
    <property type="protein sequence ID" value="UVI29414.1"/>
    <property type="molecule type" value="Genomic_DNA"/>
</dbReference>
<dbReference type="Gene3D" id="3.90.1200.10">
    <property type="match status" value="1"/>
</dbReference>
<dbReference type="Pfam" id="PF01636">
    <property type="entry name" value="APH"/>
    <property type="match status" value="1"/>
</dbReference>